<reference evidence="2 3" key="1">
    <citation type="submission" date="2015-07" db="EMBL/GenBank/DDBJ databases">
        <title>The draft genome sequence of Leadbetterella sp. JN14-9.</title>
        <authorList>
            <person name="Liu Y."/>
            <person name="Du J."/>
            <person name="Shao Z."/>
        </authorList>
    </citation>
    <scope>NUCLEOTIDE SEQUENCE [LARGE SCALE GENOMIC DNA]</scope>
    <source>
        <strain evidence="2 3">JN14-9</strain>
    </source>
</reference>
<dbReference type="Proteomes" id="UP000050454">
    <property type="component" value="Unassembled WGS sequence"/>
</dbReference>
<dbReference type="AlphaFoldDB" id="A0A0P7C4Z3"/>
<accession>A0A0P7C4Z3</accession>
<evidence type="ECO:0000313" key="3">
    <source>
        <dbReference type="Proteomes" id="UP000050454"/>
    </source>
</evidence>
<dbReference type="OrthoDB" id="9807687at2"/>
<evidence type="ECO:0000259" key="1">
    <source>
        <dbReference type="Pfam" id="PF08885"/>
    </source>
</evidence>
<dbReference type="InterPro" id="IPR036514">
    <property type="entry name" value="SGNH_hydro_sf"/>
</dbReference>
<gene>
    <name evidence="2" type="ORF">AFM12_17815</name>
</gene>
<sequence length="324" mass="38699">MDFRTEIEPVSFPFEITQKDRFLSIGSCFSDKFGRYLQDNKLDCFSNPYGTIFNPISIFRLLNSSITEQPVMNRYLTENNGQWYHYDYHSKLSETSASSLSHHLEELHKKVRDYLRKTDYLVITLGTAFVYRLKNNQHVVANCHKKPADHFDKELLTQKEIGIRFRQFYEKLKLFNPKIKIIFTVSPVRHIKDTLQGNNLSKSLLRLATHYFCQDFKDVHYFPAYEILMDDLRDYRYYEEDMIHVNETGQKYVIENFKESAFSPDLKQFINQWQHLKNQLNHRPFQPESESHQKFLKNLLNRLEQIGNTVDVEKEKELVKAQLM</sequence>
<feature type="domain" description="GSCFA" evidence="1">
    <location>
        <begin position="22"/>
        <end position="257"/>
    </location>
</feature>
<proteinExistence type="predicted"/>
<name>A0A0P7C4Z3_9BACT</name>
<comment type="caution">
    <text evidence="2">The sequence shown here is derived from an EMBL/GenBank/DDBJ whole genome shotgun (WGS) entry which is preliminary data.</text>
</comment>
<dbReference type="STRING" id="1605367.AFM12_17815"/>
<dbReference type="InterPro" id="IPR014982">
    <property type="entry name" value="GSCFA"/>
</dbReference>
<organism evidence="2 3">
    <name type="scientific">Jiulongibacter sediminis</name>
    <dbReference type="NCBI Taxonomy" id="1605367"/>
    <lineage>
        <taxon>Bacteria</taxon>
        <taxon>Pseudomonadati</taxon>
        <taxon>Bacteroidota</taxon>
        <taxon>Cytophagia</taxon>
        <taxon>Cytophagales</taxon>
        <taxon>Leadbetterellaceae</taxon>
        <taxon>Jiulongibacter</taxon>
    </lineage>
</organism>
<dbReference type="SUPFAM" id="SSF52266">
    <property type="entry name" value="SGNH hydrolase"/>
    <property type="match status" value="1"/>
</dbReference>
<dbReference type="GO" id="GO:0016788">
    <property type="term" value="F:hydrolase activity, acting on ester bonds"/>
    <property type="evidence" value="ECO:0007669"/>
    <property type="project" value="UniProtKB-ARBA"/>
</dbReference>
<dbReference type="Gene3D" id="3.40.50.1110">
    <property type="entry name" value="SGNH hydrolase"/>
    <property type="match status" value="1"/>
</dbReference>
<dbReference type="Pfam" id="PF08885">
    <property type="entry name" value="GSCFA"/>
    <property type="match status" value="1"/>
</dbReference>
<evidence type="ECO:0000313" key="2">
    <source>
        <dbReference type="EMBL" id="KPM47078.1"/>
    </source>
</evidence>
<dbReference type="EMBL" id="LGTQ01000013">
    <property type="protein sequence ID" value="KPM47078.1"/>
    <property type="molecule type" value="Genomic_DNA"/>
</dbReference>
<protein>
    <recommendedName>
        <fullName evidence="1">GSCFA domain-containing protein</fullName>
    </recommendedName>
</protein>
<dbReference type="RefSeq" id="WP_055151207.1">
    <property type="nucleotide sequence ID" value="NZ_JXSZ01000013.1"/>
</dbReference>
<keyword evidence="3" id="KW-1185">Reference proteome</keyword>
<dbReference type="PATRIC" id="fig|1605367.3.peg.997"/>